<protein>
    <submittedName>
        <fullName evidence="5">Cholinesterase</fullName>
    </submittedName>
</protein>
<evidence type="ECO:0000259" key="4">
    <source>
        <dbReference type="Pfam" id="PF00135"/>
    </source>
</evidence>
<dbReference type="PANTHER" id="PTHR43918:SF4">
    <property type="entry name" value="CARBOXYLIC ESTER HYDROLASE"/>
    <property type="match status" value="1"/>
</dbReference>
<sequence>MAPLSHWALAAFFLPASVYGHPGNSKLPTAVIDSGKLVGTTTTLPSATAAVNQFLGVPFAAPPVRFSKPEKPKKWRQERTAQAYGPACIQQFSGTGPTADFTRNVFNNPAPKESEDCLFLNVFAPTGEPPKGGFPVMFWMYGGGLAFGNGGQPAYDGSWFAGFEDVIVVTINYRTNIFGFPGSTELKVTERNLGFYDQRLALDWVQRNIKAFKGDPKKVTIFGESAGAVSVDALVTSYAKNAPFRAGIMQSGQVSFGRSRTADSTGNWAKLAELLNCTGSALACIRKAPVLTVKDIIEKNSLSFSPVVDNTTLVSDPAGRRARREIADVPILFGSNAQEGRVYSIGQNNLTAYLQTTFQVPALMDAVRAAYPRGVAGLNTDYDIISAIYTDLIFTCPGAKVANASEAAGYNTWRYLYAGNFPNLNAKELIGIDLQAFHSAEIKMVFSTYGNTTSPDNNGSTAQQEALSNYMRGAWANFARNPLAGPGWNRLGTFNGTALGVLGLGDSAGVELKESRYADSRCAVFQPVYDRANPTSG</sequence>
<dbReference type="InterPro" id="IPR002018">
    <property type="entry name" value="CarbesteraseB"/>
</dbReference>
<organism evidence="5 6">
    <name type="scientific">Sporormia fimetaria CBS 119925</name>
    <dbReference type="NCBI Taxonomy" id="1340428"/>
    <lineage>
        <taxon>Eukaryota</taxon>
        <taxon>Fungi</taxon>
        <taxon>Dikarya</taxon>
        <taxon>Ascomycota</taxon>
        <taxon>Pezizomycotina</taxon>
        <taxon>Dothideomycetes</taxon>
        <taxon>Pleosporomycetidae</taxon>
        <taxon>Pleosporales</taxon>
        <taxon>Sporormiaceae</taxon>
        <taxon>Sporormia</taxon>
    </lineage>
</organism>
<name>A0A6A6VML3_9PLEO</name>
<evidence type="ECO:0000313" key="5">
    <source>
        <dbReference type="EMBL" id="KAF2751036.1"/>
    </source>
</evidence>
<dbReference type="EMBL" id="MU006563">
    <property type="protein sequence ID" value="KAF2751036.1"/>
    <property type="molecule type" value="Genomic_DNA"/>
</dbReference>
<keyword evidence="6" id="KW-1185">Reference proteome</keyword>
<dbReference type="PANTHER" id="PTHR43918">
    <property type="entry name" value="ACETYLCHOLINESTERASE"/>
    <property type="match status" value="1"/>
</dbReference>
<feature type="domain" description="Carboxylesterase type B" evidence="4">
    <location>
        <begin position="31"/>
        <end position="481"/>
    </location>
</feature>
<dbReference type="InterPro" id="IPR019819">
    <property type="entry name" value="Carboxylesterase_B_CS"/>
</dbReference>
<evidence type="ECO:0000256" key="2">
    <source>
        <dbReference type="ARBA" id="ARBA00022801"/>
    </source>
</evidence>
<feature type="signal peptide" evidence="3">
    <location>
        <begin position="1"/>
        <end position="20"/>
    </location>
</feature>
<dbReference type="SUPFAM" id="SSF53474">
    <property type="entry name" value="alpha/beta-Hydrolases"/>
    <property type="match status" value="1"/>
</dbReference>
<evidence type="ECO:0000256" key="1">
    <source>
        <dbReference type="ARBA" id="ARBA00005964"/>
    </source>
</evidence>
<accession>A0A6A6VML3</accession>
<comment type="similarity">
    <text evidence="1">Belongs to the type-B carboxylesterase/lipase family.</text>
</comment>
<dbReference type="Proteomes" id="UP000799440">
    <property type="component" value="Unassembled WGS sequence"/>
</dbReference>
<dbReference type="Pfam" id="PF00135">
    <property type="entry name" value="COesterase"/>
    <property type="match status" value="1"/>
</dbReference>
<keyword evidence="3" id="KW-0732">Signal</keyword>
<dbReference type="InterPro" id="IPR029058">
    <property type="entry name" value="AB_hydrolase_fold"/>
</dbReference>
<feature type="chain" id="PRO_5025363465" evidence="3">
    <location>
        <begin position="21"/>
        <end position="537"/>
    </location>
</feature>
<dbReference type="Gene3D" id="3.40.50.1820">
    <property type="entry name" value="alpha/beta hydrolase"/>
    <property type="match status" value="1"/>
</dbReference>
<dbReference type="InterPro" id="IPR050654">
    <property type="entry name" value="AChE-related_enzymes"/>
</dbReference>
<gene>
    <name evidence="5" type="ORF">M011DRAFT_395551</name>
</gene>
<evidence type="ECO:0000313" key="6">
    <source>
        <dbReference type="Proteomes" id="UP000799440"/>
    </source>
</evidence>
<keyword evidence="2" id="KW-0378">Hydrolase</keyword>
<reference evidence="5" key="1">
    <citation type="journal article" date="2020" name="Stud. Mycol.">
        <title>101 Dothideomycetes genomes: a test case for predicting lifestyles and emergence of pathogens.</title>
        <authorList>
            <person name="Haridas S."/>
            <person name="Albert R."/>
            <person name="Binder M."/>
            <person name="Bloem J."/>
            <person name="Labutti K."/>
            <person name="Salamov A."/>
            <person name="Andreopoulos B."/>
            <person name="Baker S."/>
            <person name="Barry K."/>
            <person name="Bills G."/>
            <person name="Bluhm B."/>
            <person name="Cannon C."/>
            <person name="Castanera R."/>
            <person name="Culley D."/>
            <person name="Daum C."/>
            <person name="Ezra D."/>
            <person name="Gonzalez J."/>
            <person name="Henrissat B."/>
            <person name="Kuo A."/>
            <person name="Liang C."/>
            <person name="Lipzen A."/>
            <person name="Lutzoni F."/>
            <person name="Magnuson J."/>
            <person name="Mondo S."/>
            <person name="Nolan M."/>
            <person name="Ohm R."/>
            <person name="Pangilinan J."/>
            <person name="Park H.-J."/>
            <person name="Ramirez L."/>
            <person name="Alfaro M."/>
            <person name="Sun H."/>
            <person name="Tritt A."/>
            <person name="Yoshinaga Y."/>
            <person name="Zwiers L.-H."/>
            <person name="Turgeon B."/>
            <person name="Goodwin S."/>
            <person name="Spatafora J."/>
            <person name="Crous P."/>
            <person name="Grigoriev I."/>
        </authorList>
    </citation>
    <scope>NUCLEOTIDE SEQUENCE</scope>
    <source>
        <strain evidence="5">CBS 119925</strain>
    </source>
</reference>
<dbReference type="OrthoDB" id="408631at2759"/>
<dbReference type="AlphaFoldDB" id="A0A6A6VML3"/>
<proteinExistence type="inferred from homology"/>
<dbReference type="GO" id="GO:0052689">
    <property type="term" value="F:carboxylic ester hydrolase activity"/>
    <property type="evidence" value="ECO:0007669"/>
    <property type="project" value="TreeGrafter"/>
</dbReference>
<evidence type="ECO:0000256" key="3">
    <source>
        <dbReference type="SAM" id="SignalP"/>
    </source>
</evidence>
<dbReference type="PROSITE" id="PS00941">
    <property type="entry name" value="CARBOXYLESTERASE_B_2"/>
    <property type="match status" value="1"/>
</dbReference>